<dbReference type="InterPro" id="IPR012338">
    <property type="entry name" value="Beta-lactam/transpept-like"/>
</dbReference>
<dbReference type="RefSeq" id="WP_006352046.1">
    <property type="nucleotide sequence ID" value="NZ_ADNY01000031.1"/>
</dbReference>
<proteinExistence type="predicted"/>
<dbReference type="InterPro" id="IPR045155">
    <property type="entry name" value="Beta-lactam_cat"/>
</dbReference>
<reference evidence="4 5" key="1">
    <citation type="submission" date="2010-04" db="EMBL/GenBank/DDBJ databases">
        <authorList>
            <person name="Muzny D."/>
            <person name="Qin X."/>
            <person name="Deng J."/>
            <person name="Jiang H."/>
            <person name="Liu Y."/>
            <person name="Qu J."/>
            <person name="Song X.-Z."/>
            <person name="Zhang L."/>
            <person name="Thornton R."/>
            <person name="Coyle M."/>
            <person name="Francisco L."/>
            <person name="Jackson L."/>
            <person name="Javaid M."/>
            <person name="Korchina V."/>
            <person name="Kovar C."/>
            <person name="Mata R."/>
            <person name="Mathew T."/>
            <person name="Ngo R."/>
            <person name="Nguyen L."/>
            <person name="Nguyen N."/>
            <person name="Okwuonu G."/>
            <person name="Ongeri F."/>
            <person name="Pham C."/>
            <person name="Simmons D."/>
            <person name="Wilczek-Boney K."/>
            <person name="Hale W."/>
            <person name="Jakkamsetti A."/>
            <person name="Pham P."/>
            <person name="Ruth R."/>
            <person name="San Lucas F."/>
            <person name="Warren J."/>
            <person name="Zhang J."/>
            <person name="Zhao Z."/>
            <person name="Zhou C."/>
            <person name="Zhu D."/>
            <person name="Lee S."/>
            <person name="Bess C."/>
            <person name="Blankenburg K."/>
            <person name="Forbes L."/>
            <person name="Fu Q."/>
            <person name="Gubbala S."/>
            <person name="Hirani K."/>
            <person name="Jayaseelan J.C."/>
            <person name="Lara F."/>
            <person name="Munidasa M."/>
            <person name="Palculict T."/>
            <person name="Patil S."/>
            <person name="Pu L.-L."/>
            <person name="Saada N."/>
            <person name="Tang L."/>
            <person name="Weissenberger G."/>
            <person name="Zhu Y."/>
            <person name="Hemphill L."/>
            <person name="Shang Y."/>
            <person name="Youmans B."/>
            <person name="Ayvaz T."/>
            <person name="Ross M."/>
            <person name="Santibanez J."/>
            <person name="Aqrawi P."/>
            <person name="Gross S."/>
            <person name="Joshi V."/>
            <person name="Fowler G."/>
            <person name="Nazareth L."/>
            <person name="Reid J."/>
            <person name="Worley K."/>
            <person name="Petrosino J."/>
            <person name="Highlander S."/>
            <person name="Gibbs R."/>
        </authorList>
    </citation>
    <scope>NUCLEOTIDE SEQUENCE [LARGE SCALE GENOMIC DNA]</scope>
    <source>
        <strain evidence="4 5">DSM 11664</strain>
    </source>
</reference>
<feature type="compositionally biased region" description="Low complexity" evidence="1">
    <location>
        <begin position="56"/>
        <end position="65"/>
    </location>
</feature>
<comment type="caution">
    <text evidence="4">The sequence shown here is derived from an EMBL/GenBank/DDBJ whole genome shotgun (WGS) entry which is preliminary data.</text>
</comment>
<evidence type="ECO:0000313" key="5">
    <source>
        <dbReference type="Proteomes" id="UP000004069"/>
    </source>
</evidence>
<dbReference type="GO" id="GO:0030655">
    <property type="term" value="P:beta-lactam antibiotic catabolic process"/>
    <property type="evidence" value="ECO:0007669"/>
    <property type="project" value="InterPro"/>
</dbReference>
<evidence type="ECO:0000313" key="4">
    <source>
        <dbReference type="EMBL" id="EFG55499.1"/>
    </source>
</evidence>
<evidence type="ECO:0000259" key="3">
    <source>
        <dbReference type="Pfam" id="PF13354"/>
    </source>
</evidence>
<dbReference type="STRING" id="83683.B1745_06005"/>
<dbReference type="Proteomes" id="UP000004069">
    <property type="component" value="Unassembled WGS sequence"/>
</dbReference>
<dbReference type="Gene3D" id="3.40.710.10">
    <property type="entry name" value="DD-peptidase/beta-lactamase superfamily"/>
    <property type="match status" value="1"/>
</dbReference>
<dbReference type="PATRIC" id="fig|585524.9.peg.435"/>
<dbReference type="EMBL" id="ADNY01000031">
    <property type="protein sequence ID" value="EFG55499.1"/>
    <property type="molecule type" value="Genomic_DNA"/>
</dbReference>
<feature type="signal peptide" evidence="2">
    <location>
        <begin position="1"/>
        <end position="22"/>
    </location>
</feature>
<evidence type="ECO:0000256" key="2">
    <source>
        <dbReference type="SAM" id="SignalP"/>
    </source>
</evidence>
<dbReference type="eggNOG" id="COG2367">
    <property type="taxonomic scope" value="Bacteria"/>
</dbReference>
<name>D4YTN3_9LACO</name>
<keyword evidence="2" id="KW-0732">Signal</keyword>
<dbReference type="GO" id="GO:0008800">
    <property type="term" value="F:beta-lactamase activity"/>
    <property type="evidence" value="ECO:0007669"/>
    <property type="project" value="InterPro"/>
</dbReference>
<feature type="chain" id="PRO_5039416344" description="Beta-lactamase class A catalytic domain-containing protein" evidence="2">
    <location>
        <begin position="23"/>
        <end position="254"/>
    </location>
</feature>
<protein>
    <recommendedName>
        <fullName evidence="3">Beta-lactamase class A catalytic domain-containing protein</fullName>
    </recommendedName>
</protein>
<organism evidence="4 5">
    <name type="scientific">Lactobacillus amylolyticus DSM 11664</name>
    <dbReference type="NCBI Taxonomy" id="585524"/>
    <lineage>
        <taxon>Bacteria</taxon>
        <taxon>Bacillati</taxon>
        <taxon>Bacillota</taxon>
        <taxon>Bacilli</taxon>
        <taxon>Lactobacillales</taxon>
        <taxon>Lactobacillaceae</taxon>
        <taxon>Lactobacillus</taxon>
    </lineage>
</organism>
<evidence type="ECO:0000256" key="1">
    <source>
        <dbReference type="SAM" id="MobiDB-lite"/>
    </source>
</evidence>
<sequence length="254" mass="27661">MKNKVFIRALLATIFAFMLYSASLREMNSAKINIIEPKNSKVNKKQTKEPKVKMPTASSSISQTSASSKVTVEKGSKTSLASAIKKAMGSTASYQVAVQDLNNSARYARLATTSEAHNASGVLKILVLATVYYQEQKGKLSIKTAIKIKKSDRVKGEKLLQTNMGYSIAYLRQAMMKGNKTAGNALLRKTGSKNVAAVAKKFGATSTTISGTFTNPPVGNTNQQRFRFGFEGTLSRQSFESKSCTACFIRIVWL</sequence>
<gene>
    <name evidence="4" type="ORF">HMPREF0493_0894</name>
</gene>
<dbReference type="Pfam" id="PF13354">
    <property type="entry name" value="Beta-lactamase2"/>
    <property type="match status" value="1"/>
</dbReference>
<keyword evidence="5" id="KW-1185">Reference proteome</keyword>
<feature type="domain" description="Beta-lactamase class A catalytic" evidence="3">
    <location>
        <begin position="96"/>
        <end position="216"/>
    </location>
</feature>
<accession>D4YTN3</accession>
<feature type="region of interest" description="Disordered" evidence="1">
    <location>
        <begin position="41"/>
        <end position="65"/>
    </location>
</feature>
<dbReference type="AlphaFoldDB" id="D4YTN3"/>
<dbReference type="SUPFAM" id="SSF56601">
    <property type="entry name" value="beta-lactamase/transpeptidase-like"/>
    <property type="match status" value="1"/>
</dbReference>